<feature type="transmembrane region" description="Helical" evidence="1">
    <location>
        <begin position="385"/>
        <end position="404"/>
    </location>
</feature>
<feature type="transmembrane region" description="Helical" evidence="1">
    <location>
        <begin position="320"/>
        <end position="341"/>
    </location>
</feature>
<organism evidence="2">
    <name type="scientific">Ixodes ricinus</name>
    <name type="common">Common tick</name>
    <name type="synonym">Acarus ricinus</name>
    <dbReference type="NCBI Taxonomy" id="34613"/>
    <lineage>
        <taxon>Eukaryota</taxon>
        <taxon>Metazoa</taxon>
        <taxon>Ecdysozoa</taxon>
        <taxon>Arthropoda</taxon>
        <taxon>Chelicerata</taxon>
        <taxon>Arachnida</taxon>
        <taxon>Acari</taxon>
        <taxon>Parasitiformes</taxon>
        <taxon>Ixodida</taxon>
        <taxon>Ixodoidea</taxon>
        <taxon>Ixodidae</taxon>
        <taxon>Ixodinae</taxon>
        <taxon>Ixodes</taxon>
    </lineage>
</organism>
<feature type="transmembrane region" description="Helical" evidence="1">
    <location>
        <begin position="410"/>
        <end position="433"/>
    </location>
</feature>
<proteinExistence type="evidence at transcript level"/>
<feature type="transmembrane region" description="Helical" evidence="1">
    <location>
        <begin position="160"/>
        <end position="180"/>
    </location>
</feature>
<dbReference type="AlphaFoldDB" id="A0A131XSQ0"/>
<dbReference type="EMBL" id="GEFM01005747">
    <property type="protein sequence ID" value="JAP70049.1"/>
    <property type="molecule type" value="mRNA"/>
</dbReference>
<reference evidence="2" key="1">
    <citation type="submission" date="2016-02" db="EMBL/GenBank/DDBJ databases">
        <title>RNAseq analyses of the midgut from blood- or serum-fed Ixodes ricinus ticks.</title>
        <authorList>
            <person name="Perner J."/>
            <person name="Provaznik J."/>
            <person name="Schrenkova J."/>
            <person name="Urbanova V."/>
            <person name="Ribeiro J.M."/>
            <person name="Kopacek P."/>
        </authorList>
    </citation>
    <scope>NUCLEOTIDE SEQUENCE</scope>
    <source>
        <tissue evidence="2">Gut</tissue>
    </source>
</reference>
<protein>
    <submittedName>
        <fullName evidence="2">Putative monocarboxylate transporter</fullName>
    </submittedName>
</protein>
<dbReference type="Gene3D" id="1.20.1250.20">
    <property type="entry name" value="MFS general substrate transporter like domains"/>
    <property type="match status" value="2"/>
</dbReference>
<feature type="transmembrane region" description="Helical" evidence="1">
    <location>
        <begin position="75"/>
        <end position="94"/>
    </location>
</feature>
<dbReference type="InterPro" id="IPR036259">
    <property type="entry name" value="MFS_trans_sf"/>
</dbReference>
<dbReference type="InterPro" id="IPR050327">
    <property type="entry name" value="Proton-linked_MCT"/>
</dbReference>
<keyword evidence="1" id="KW-0812">Transmembrane</keyword>
<dbReference type="Pfam" id="PF07690">
    <property type="entry name" value="MFS_1"/>
    <property type="match status" value="2"/>
</dbReference>
<feature type="transmembrane region" description="Helical" evidence="1">
    <location>
        <begin position="100"/>
        <end position="121"/>
    </location>
</feature>
<feature type="transmembrane region" description="Helical" evidence="1">
    <location>
        <begin position="442"/>
        <end position="464"/>
    </location>
</feature>
<keyword evidence="1" id="KW-0472">Membrane</keyword>
<feature type="transmembrane region" description="Helical" evidence="1">
    <location>
        <begin position="7"/>
        <end position="33"/>
    </location>
</feature>
<accession>A0A131XSQ0</accession>
<evidence type="ECO:0000313" key="2">
    <source>
        <dbReference type="EMBL" id="JAP70049.1"/>
    </source>
</evidence>
<feature type="transmembrane region" description="Helical" evidence="1">
    <location>
        <begin position="45"/>
        <end position="63"/>
    </location>
</feature>
<sequence length="509" mass="55700">MDSARSWLVAGACCWINVFSCAMVVSSGIVYVNILQTLDVTREQASWPVSLMTNVYMVAGLVASVASRFFSIRSLSLAACLLGSFAIGACYFASKIWHFVVFFGIMYGTSLGFLRLTSVAINQHFHRYKAAASGINVAGFSIAGLMFPPLAQLIFDTYGFRGAFLMYAAIILHSTPGALLQRPAAQRSSMIGSNIQKLRIRNMSARLLDARGNHNVPFRDNSELTNRRRQALPIETSNAKQDDLNVNSSCNQFSEDIAAEEKMLGTTCSNENLSSLYLKDELANEPKPEPAQCANGSTSHETEHGSISRPLLIFMARPKFYFVTLTHLAAFANMTTYISVVVDFAEDRGIAKWNAISIISSFTVTDLLARLCSGWITDRKHVSRSTWVSFNFGLWALVLVLMPACSSHPGQMVFAAVYGWTTGCVLTLVPVLYAEVANLDQFAVCFGTGSCIVGVITMLKPVIIGFFRDTQGDYKGLFYLLGGFTGTMSVLWACVTLRASRRTPSAPTV</sequence>
<keyword evidence="1" id="KW-1133">Transmembrane helix</keyword>
<feature type="transmembrane region" description="Helical" evidence="1">
    <location>
        <begin position="353"/>
        <end position="373"/>
    </location>
</feature>
<evidence type="ECO:0000256" key="1">
    <source>
        <dbReference type="SAM" id="Phobius"/>
    </source>
</evidence>
<dbReference type="SUPFAM" id="SSF103473">
    <property type="entry name" value="MFS general substrate transporter"/>
    <property type="match status" value="1"/>
</dbReference>
<feature type="transmembrane region" description="Helical" evidence="1">
    <location>
        <begin position="476"/>
        <end position="495"/>
    </location>
</feature>
<dbReference type="PANTHER" id="PTHR11360:SF303">
    <property type="entry name" value="MAJOR FACILITATOR SUPERFAMILY (MFS) PROFILE DOMAIN-CONTAINING PROTEIN"/>
    <property type="match status" value="1"/>
</dbReference>
<feature type="transmembrane region" description="Helical" evidence="1">
    <location>
        <begin position="133"/>
        <end position="154"/>
    </location>
</feature>
<dbReference type="GO" id="GO:0008028">
    <property type="term" value="F:monocarboxylic acid transmembrane transporter activity"/>
    <property type="evidence" value="ECO:0007669"/>
    <property type="project" value="TreeGrafter"/>
</dbReference>
<dbReference type="FunFam" id="1.20.1250.20:FF:001030">
    <property type="entry name" value="Monocarboxylate transporter, putative"/>
    <property type="match status" value="1"/>
</dbReference>
<dbReference type="PANTHER" id="PTHR11360">
    <property type="entry name" value="MONOCARBOXYLATE TRANSPORTER"/>
    <property type="match status" value="1"/>
</dbReference>
<name>A0A131XSQ0_IXORI</name>
<dbReference type="InterPro" id="IPR011701">
    <property type="entry name" value="MFS"/>
</dbReference>